<organism evidence="3">
    <name type="scientific">Angiostrongylus costaricensis</name>
    <name type="common">Nematode worm</name>
    <dbReference type="NCBI Taxonomy" id="334426"/>
    <lineage>
        <taxon>Eukaryota</taxon>
        <taxon>Metazoa</taxon>
        <taxon>Ecdysozoa</taxon>
        <taxon>Nematoda</taxon>
        <taxon>Chromadorea</taxon>
        <taxon>Rhabditida</taxon>
        <taxon>Rhabditina</taxon>
        <taxon>Rhabditomorpha</taxon>
        <taxon>Strongyloidea</taxon>
        <taxon>Metastrongylidae</taxon>
        <taxon>Angiostrongylus</taxon>
    </lineage>
</organism>
<reference evidence="3" key="1">
    <citation type="submission" date="2016-04" db="UniProtKB">
        <authorList>
            <consortium name="WormBaseParasite"/>
        </authorList>
    </citation>
    <scope>IDENTIFICATION</scope>
</reference>
<dbReference type="EMBL" id="UYYA01000725">
    <property type="protein sequence ID" value="VDM54542.1"/>
    <property type="molecule type" value="Genomic_DNA"/>
</dbReference>
<reference evidence="1 2" key="2">
    <citation type="submission" date="2018-11" db="EMBL/GenBank/DDBJ databases">
        <authorList>
            <consortium name="Pathogen Informatics"/>
        </authorList>
    </citation>
    <scope>NUCLEOTIDE SEQUENCE [LARGE SCALE GENOMIC DNA]</scope>
    <source>
        <strain evidence="1 2">Costa Rica</strain>
    </source>
</reference>
<evidence type="ECO:0000313" key="2">
    <source>
        <dbReference type="Proteomes" id="UP000267027"/>
    </source>
</evidence>
<dbReference type="OrthoDB" id="5808132at2759"/>
<gene>
    <name evidence="1" type="ORF">ACOC_LOCUS2957</name>
</gene>
<dbReference type="Proteomes" id="UP000267027">
    <property type="component" value="Unassembled WGS sequence"/>
</dbReference>
<dbReference type="AlphaFoldDB" id="A0A158PF72"/>
<protein>
    <submittedName>
        <fullName evidence="3">CUB domain-containing protein</fullName>
    </submittedName>
</protein>
<keyword evidence="2" id="KW-1185">Reference proteome</keyword>
<proteinExistence type="predicted"/>
<name>A0A158PF72_ANGCS</name>
<sequence>MAGSEQKLPPMYSALLVSDPIQCQEGDGVLKLKFWTSPNVKVKIVIEAYNFTLDAFGKQGGAVIIDDIIYNSTAIYDGSFTYAVGPGTSSLTLGPFELPRSFGVEFCFYIASYRSRLAIYFTKTRESKRIRCMMFFLPRIARESTVHFKALINARSSSQNRVDKNGDACDSAVVACPNNCSSSLSLTELNWRCPFFAPVR</sequence>
<dbReference type="WBParaSite" id="ACOC_0000295601-mRNA-1">
    <property type="protein sequence ID" value="ACOC_0000295601-mRNA-1"/>
    <property type="gene ID" value="ACOC_0000295601"/>
</dbReference>
<evidence type="ECO:0000313" key="1">
    <source>
        <dbReference type="EMBL" id="VDM54542.1"/>
    </source>
</evidence>
<accession>A0A158PF72</accession>
<evidence type="ECO:0000313" key="3">
    <source>
        <dbReference type="WBParaSite" id="ACOC_0000295601-mRNA-1"/>
    </source>
</evidence>